<dbReference type="InterPro" id="IPR046350">
    <property type="entry name" value="Cystatin_sf"/>
</dbReference>
<proteinExistence type="predicted"/>
<name>A0A836BQH1_9CHLO</name>
<evidence type="ECO:0000259" key="3">
    <source>
        <dbReference type="SMART" id="SM00043"/>
    </source>
</evidence>
<dbReference type="OrthoDB" id="1908104at2759"/>
<evidence type="ECO:0000313" key="5">
    <source>
        <dbReference type="Proteomes" id="UP000612055"/>
    </source>
</evidence>
<dbReference type="EMBL" id="JAEHOE010000135">
    <property type="protein sequence ID" value="KAG2485140.1"/>
    <property type="molecule type" value="Genomic_DNA"/>
</dbReference>
<reference evidence="4" key="1">
    <citation type="journal article" date="2020" name="bioRxiv">
        <title>Comparative genomics of Chlamydomonas.</title>
        <authorList>
            <person name="Craig R.J."/>
            <person name="Hasan A.R."/>
            <person name="Ness R.W."/>
            <person name="Keightley P.D."/>
        </authorList>
    </citation>
    <scope>NUCLEOTIDE SEQUENCE</scope>
    <source>
        <strain evidence="4">CCAP 11/70</strain>
    </source>
</reference>
<feature type="signal peptide" evidence="2">
    <location>
        <begin position="1"/>
        <end position="21"/>
    </location>
</feature>
<accession>A0A836BQH1</accession>
<keyword evidence="1" id="KW-0789">Thiol protease inhibitor</keyword>
<protein>
    <recommendedName>
        <fullName evidence="3">Cystatin domain-containing protein</fullName>
    </recommendedName>
</protein>
<evidence type="ECO:0000256" key="1">
    <source>
        <dbReference type="ARBA" id="ARBA00022704"/>
    </source>
</evidence>
<sequence>MSPRLQLALVGCLTLVMAASGMGMMAGGVSKADVSNPEIQQAAGFVLSSVNSGQCAGLCAGLDAGGKLKLLKVVSASSQVVAGMNYQMELLMENAEGKQILVSTNVWSRPWLAAKNDASEPANKITRFEYKVLDEDLL</sequence>
<dbReference type="GO" id="GO:0004869">
    <property type="term" value="F:cysteine-type endopeptidase inhibitor activity"/>
    <property type="evidence" value="ECO:0007669"/>
    <property type="project" value="UniProtKB-KW"/>
</dbReference>
<dbReference type="SUPFAM" id="SSF54403">
    <property type="entry name" value="Cystatin/monellin"/>
    <property type="match status" value="1"/>
</dbReference>
<gene>
    <name evidence="4" type="ORF">HYH03_016126</name>
</gene>
<dbReference type="CDD" id="cd00042">
    <property type="entry name" value="CY"/>
    <property type="match status" value="1"/>
</dbReference>
<dbReference type="InterPro" id="IPR053128">
    <property type="entry name" value="Cystatin-like"/>
</dbReference>
<comment type="caution">
    <text evidence="4">The sequence shown here is derived from an EMBL/GenBank/DDBJ whole genome shotgun (WGS) entry which is preliminary data.</text>
</comment>
<dbReference type="AlphaFoldDB" id="A0A836BQH1"/>
<keyword evidence="5" id="KW-1185">Reference proteome</keyword>
<dbReference type="Gene3D" id="3.10.450.10">
    <property type="match status" value="1"/>
</dbReference>
<keyword evidence="1" id="KW-0646">Protease inhibitor</keyword>
<dbReference type="SMART" id="SM00043">
    <property type="entry name" value="CY"/>
    <property type="match status" value="1"/>
</dbReference>
<evidence type="ECO:0000313" key="4">
    <source>
        <dbReference type="EMBL" id="KAG2485140.1"/>
    </source>
</evidence>
<dbReference type="Proteomes" id="UP000612055">
    <property type="component" value="Unassembled WGS sequence"/>
</dbReference>
<dbReference type="InterPro" id="IPR000010">
    <property type="entry name" value="Cystatin_dom"/>
</dbReference>
<organism evidence="4 5">
    <name type="scientific">Edaphochlamys debaryana</name>
    <dbReference type="NCBI Taxonomy" id="47281"/>
    <lineage>
        <taxon>Eukaryota</taxon>
        <taxon>Viridiplantae</taxon>
        <taxon>Chlorophyta</taxon>
        <taxon>core chlorophytes</taxon>
        <taxon>Chlorophyceae</taxon>
        <taxon>CS clade</taxon>
        <taxon>Chlamydomonadales</taxon>
        <taxon>Chlamydomonadales incertae sedis</taxon>
        <taxon>Edaphochlamys</taxon>
    </lineage>
</organism>
<evidence type="ECO:0000256" key="2">
    <source>
        <dbReference type="SAM" id="SignalP"/>
    </source>
</evidence>
<dbReference type="PANTHER" id="PTHR12319:SF2">
    <property type="entry name" value="CYSTATIN-LIKE PROTEIN-RELATED"/>
    <property type="match status" value="1"/>
</dbReference>
<feature type="domain" description="Cystatin" evidence="3">
    <location>
        <begin position="24"/>
        <end position="126"/>
    </location>
</feature>
<dbReference type="Pfam" id="PF00031">
    <property type="entry name" value="Cystatin"/>
    <property type="match status" value="1"/>
</dbReference>
<dbReference type="PANTHER" id="PTHR12319">
    <property type="entry name" value="CYSTATIN-RELATED"/>
    <property type="match status" value="1"/>
</dbReference>
<keyword evidence="2" id="KW-0732">Signal</keyword>
<feature type="chain" id="PRO_5032506826" description="Cystatin domain-containing protein" evidence="2">
    <location>
        <begin position="22"/>
        <end position="138"/>
    </location>
</feature>